<proteinExistence type="predicted"/>
<gene>
    <name evidence="2" type="ORF">Pcinc_018769</name>
</gene>
<reference evidence="2" key="1">
    <citation type="submission" date="2023-10" db="EMBL/GenBank/DDBJ databases">
        <title>Genome assemblies of two species of porcelain crab, Petrolisthes cinctipes and Petrolisthes manimaculis (Anomura: Porcellanidae).</title>
        <authorList>
            <person name="Angst P."/>
        </authorList>
    </citation>
    <scope>NUCLEOTIDE SEQUENCE</scope>
    <source>
        <strain evidence="2">PB745_01</strain>
        <tissue evidence="2">Gill</tissue>
    </source>
</reference>
<evidence type="ECO:0000256" key="1">
    <source>
        <dbReference type="SAM" id="Phobius"/>
    </source>
</evidence>
<keyword evidence="3" id="KW-1185">Reference proteome</keyword>
<dbReference type="EMBL" id="JAWQEG010001821">
    <property type="protein sequence ID" value="KAK3876438.1"/>
    <property type="molecule type" value="Genomic_DNA"/>
</dbReference>
<comment type="caution">
    <text evidence="2">The sequence shown here is derived from an EMBL/GenBank/DDBJ whole genome shotgun (WGS) entry which is preliminary data.</text>
</comment>
<organism evidence="2 3">
    <name type="scientific">Petrolisthes cinctipes</name>
    <name type="common">Flat porcelain crab</name>
    <dbReference type="NCBI Taxonomy" id="88211"/>
    <lineage>
        <taxon>Eukaryota</taxon>
        <taxon>Metazoa</taxon>
        <taxon>Ecdysozoa</taxon>
        <taxon>Arthropoda</taxon>
        <taxon>Crustacea</taxon>
        <taxon>Multicrustacea</taxon>
        <taxon>Malacostraca</taxon>
        <taxon>Eumalacostraca</taxon>
        <taxon>Eucarida</taxon>
        <taxon>Decapoda</taxon>
        <taxon>Pleocyemata</taxon>
        <taxon>Anomura</taxon>
        <taxon>Galatheoidea</taxon>
        <taxon>Porcellanidae</taxon>
        <taxon>Petrolisthes</taxon>
    </lineage>
</organism>
<dbReference type="AlphaFoldDB" id="A0AAE1FRC8"/>
<dbReference type="SUPFAM" id="SSF53850">
    <property type="entry name" value="Periplasmic binding protein-like II"/>
    <property type="match status" value="1"/>
</dbReference>
<evidence type="ECO:0000313" key="3">
    <source>
        <dbReference type="Proteomes" id="UP001286313"/>
    </source>
</evidence>
<dbReference type="Gene3D" id="3.40.190.10">
    <property type="entry name" value="Periplasmic binding protein-like II"/>
    <property type="match status" value="1"/>
</dbReference>
<keyword evidence="1" id="KW-1133">Transmembrane helix</keyword>
<keyword evidence="1" id="KW-0812">Transmembrane</keyword>
<accession>A0AAE1FRC8</accession>
<feature type="transmembrane region" description="Helical" evidence="1">
    <location>
        <begin position="60"/>
        <end position="81"/>
    </location>
</feature>
<name>A0AAE1FRC8_PETCI</name>
<keyword evidence="1" id="KW-0472">Membrane</keyword>
<protein>
    <submittedName>
        <fullName evidence="2">Uncharacterized protein</fullName>
    </submittedName>
</protein>
<evidence type="ECO:0000313" key="2">
    <source>
        <dbReference type="EMBL" id="KAK3876438.1"/>
    </source>
</evidence>
<sequence length="109" mass="12012">MILFIPQEVDLGLGLFVVTPERAQAADFTHPVDIMSNRMLISRGLTQVEPWAFLLPLGSFVWVAILAALLGSLSVTILLPYSLHVETLSTGWYSNATRCIRILMQQGGL</sequence>
<dbReference type="Proteomes" id="UP001286313">
    <property type="component" value="Unassembled WGS sequence"/>
</dbReference>